<evidence type="ECO:0000313" key="2">
    <source>
        <dbReference type="EMBL" id="APC18796.1"/>
    </source>
</evidence>
<dbReference type="GeneID" id="46911538"/>
<dbReference type="SUPFAM" id="SSF52833">
    <property type="entry name" value="Thioredoxin-like"/>
    <property type="match status" value="1"/>
</dbReference>
<evidence type="ECO:0000313" key="3">
    <source>
        <dbReference type="Proteomes" id="UP000182567"/>
    </source>
</evidence>
<dbReference type="OrthoDB" id="9799122at2"/>
<accession>A0A1J0ESN9</accession>
<protein>
    <submittedName>
        <fullName evidence="2">Disulfide bond formation protein DsbA</fullName>
    </submittedName>
</protein>
<dbReference type="Gene3D" id="3.40.30.10">
    <property type="entry name" value="Glutaredoxin"/>
    <property type="match status" value="1"/>
</dbReference>
<dbReference type="PANTHER" id="PTHR13887:SF41">
    <property type="entry name" value="THIOREDOXIN SUPERFAMILY PROTEIN"/>
    <property type="match status" value="1"/>
</dbReference>
<gene>
    <name evidence="2" type="ORF">BLL42_24955</name>
</gene>
<dbReference type="PANTHER" id="PTHR13887">
    <property type="entry name" value="GLUTATHIONE S-TRANSFERASE KAPPA"/>
    <property type="match status" value="1"/>
</dbReference>
<sequence length="216" mass="23618">MKRQASLTDIQVTYDFICPWCWIGGENLDRALAVTGLSATRRITYVPYQLNPNMPAQGMDRKTYRSGKFGSWARSQAMDAQVTQAGRAVGLVFDYERAEKTPNTLAAHRLIWRQQQIGTDASGLVKAIFKAYFAEGRDIGDVDVLVDIAGENGLDRDLTLSFLKSSEGISEVLALEAAAKARDVHSVPHLRMGSDVISGAQPVDVISQSLLAGERS</sequence>
<dbReference type="AlphaFoldDB" id="A0A1J0ESN9"/>
<dbReference type="CDD" id="cd03024">
    <property type="entry name" value="DsbA_FrnE"/>
    <property type="match status" value="1"/>
</dbReference>
<reference evidence="3" key="1">
    <citation type="submission" date="2016-10" db="EMBL/GenBank/DDBJ databases">
        <title>Pseudomonas frederiksbergensis ERGS4:02 complete genome.</title>
        <authorList>
            <person name="Kumar R."/>
            <person name="Acharya V."/>
            <person name="Singh D."/>
        </authorList>
    </citation>
    <scope>NUCLEOTIDE SEQUENCE [LARGE SCALE GENOMIC DNA]</scope>
    <source>
        <strain evidence="3">ERGS4:02</strain>
    </source>
</reference>
<dbReference type="RefSeq" id="WP_071555287.1">
    <property type="nucleotide sequence ID" value="NZ_CP017886.1"/>
</dbReference>
<dbReference type="InterPro" id="IPR001853">
    <property type="entry name" value="DSBA-like_thioredoxin_dom"/>
</dbReference>
<dbReference type="Pfam" id="PF01323">
    <property type="entry name" value="DSBA"/>
    <property type="match status" value="1"/>
</dbReference>
<dbReference type="GO" id="GO:0016491">
    <property type="term" value="F:oxidoreductase activity"/>
    <property type="evidence" value="ECO:0007669"/>
    <property type="project" value="InterPro"/>
</dbReference>
<dbReference type="Proteomes" id="UP000182567">
    <property type="component" value="Chromosome"/>
</dbReference>
<proteinExistence type="predicted"/>
<evidence type="ECO:0000259" key="1">
    <source>
        <dbReference type="Pfam" id="PF01323"/>
    </source>
</evidence>
<organism evidence="2 3">
    <name type="scientific">Pseudomonas frederiksbergensis</name>
    <dbReference type="NCBI Taxonomy" id="104087"/>
    <lineage>
        <taxon>Bacteria</taxon>
        <taxon>Pseudomonadati</taxon>
        <taxon>Pseudomonadota</taxon>
        <taxon>Gammaproteobacteria</taxon>
        <taxon>Pseudomonadales</taxon>
        <taxon>Pseudomonadaceae</taxon>
        <taxon>Pseudomonas</taxon>
    </lineage>
</organism>
<dbReference type="EMBL" id="CP017886">
    <property type="protein sequence ID" value="APC18796.1"/>
    <property type="molecule type" value="Genomic_DNA"/>
</dbReference>
<dbReference type="InterPro" id="IPR036249">
    <property type="entry name" value="Thioredoxin-like_sf"/>
</dbReference>
<feature type="domain" description="DSBA-like thioredoxin" evidence="1">
    <location>
        <begin position="10"/>
        <end position="209"/>
    </location>
</feature>
<name>A0A1J0ESN9_9PSED</name>